<evidence type="ECO:0000259" key="1">
    <source>
        <dbReference type="SMART" id="SM00867"/>
    </source>
</evidence>
<dbReference type="Pfam" id="PF04264">
    <property type="entry name" value="YceI"/>
    <property type="match status" value="1"/>
</dbReference>
<dbReference type="Proteomes" id="UP001172082">
    <property type="component" value="Unassembled WGS sequence"/>
</dbReference>
<organism evidence="2 3">
    <name type="scientific">Splendidivirga corallicola</name>
    <dbReference type="NCBI Taxonomy" id="3051826"/>
    <lineage>
        <taxon>Bacteria</taxon>
        <taxon>Pseudomonadati</taxon>
        <taxon>Bacteroidota</taxon>
        <taxon>Cytophagia</taxon>
        <taxon>Cytophagales</taxon>
        <taxon>Splendidivirgaceae</taxon>
        <taxon>Splendidivirga</taxon>
    </lineage>
</organism>
<protein>
    <submittedName>
        <fullName evidence="2">YceI family protein</fullName>
    </submittedName>
</protein>
<evidence type="ECO:0000313" key="3">
    <source>
        <dbReference type="Proteomes" id="UP001172082"/>
    </source>
</evidence>
<dbReference type="PANTHER" id="PTHR34406">
    <property type="entry name" value="PROTEIN YCEI"/>
    <property type="match status" value="1"/>
</dbReference>
<accession>A0ABT8KJZ6</accession>
<dbReference type="PANTHER" id="PTHR34406:SF1">
    <property type="entry name" value="PROTEIN YCEI"/>
    <property type="match status" value="1"/>
</dbReference>
<dbReference type="InterPro" id="IPR036761">
    <property type="entry name" value="TTHA0802/YceI-like_sf"/>
</dbReference>
<comment type="caution">
    <text evidence="2">The sequence shown here is derived from an EMBL/GenBank/DDBJ whole genome shotgun (WGS) entry which is preliminary data.</text>
</comment>
<dbReference type="SUPFAM" id="SSF101874">
    <property type="entry name" value="YceI-like"/>
    <property type="match status" value="1"/>
</dbReference>
<keyword evidence="3" id="KW-1185">Reference proteome</keyword>
<dbReference type="EMBL" id="JAUJEA010000002">
    <property type="protein sequence ID" value="MDN5201036.1"/>
    <property type="molecule type" value="Genomic_DNA"/>
</dbReference>
<dbReference type="Gene3D" id="2.40.128.110">
    <property type="entry name" value="Lipid/polyisoprenoid-binding, YceI-like"/>
    <property type="match status" value="1"/>
</dbReference>
<name>A0ABT8KJZ6_9BACT</name>
<dbReference type="SMART" id="SM00867">
    <property type="entry name" value="YceI"/>
    <property type="match status" value="1"/>
</dbReference>
<sequence length="210" mass="22905">MIKKSFLILGVATLIFSAFTLKEVELASHESVVTDGTYKVNAESSSVAWLGRKIAYGHNGTVDLAGGSLVFANSVLTSGSFEIDMTTIKNLDLDDAGKNKKLVGHLKSDDFFSVKKFPKATFKITSAKKEKSEHGNYMITGDLTIKGITHPLTFAANVEENGGKVIADAKMTFDRAKYNVKFQSGSFFENLGDKAIYDDIEMTIKLVAEK</sequence>
<gene>
    <name evidence="2" type="ORF">QQ008_06680</name>
</gene>
<reference evidence="2" key="1">
    <citation type="submission" date="2023-06" db="EMBL/GenBank/DDBJ databases">
        <title>Genomic of Parafulvivirga corallium.</title>
        <authorList>
            <person name="Wang G."/>
        </authorList>
    </citation>
    <scope>NUCLEOTIDE SEQUENCE</scope>
    <source>
        <strain evidence="2">BMA10</strain>
    </source>
</reference>
<dbReference type="InterPro" id="IPR007372">
    <property type="entry name" value="Lipid/polyisoprenoid-bd_YceI"/>
</dbReference>
<dbReference type="RefSeq" id="WP_346751064.1">
    <property type="nucleotide sequence ID" value="NZ_JAUJEA010000002.1"/>
</dbReference>
<evidence type="ECO:0000313" key="2">
    <source>
        <dbReference type="EMBL" id="MDN5201036.1"/>
    </source>
</evidence>
<proteinExistence type="predicted"/>
<feature type="domain" description="Lipid/polyisoprenoid-binding YceI-like" evidence="1">
    <location>
        <begin position="37"/>
        <end position="209"/>
    </location>
</feature>